<comment type="subcellular location">
    <subcellularLocation>
        <location evidence="6">Cytoplasm</location>
    </subcellularLocation>
</comment>
<dbReference type="PANTHER" id="PTHR31760">
    <property type="entry name" value="S-ADENOSYL-L-METHIONINE-DEPENDENT METHYLTRANSFERASES SUPERFAMILY PROTEIN"/>
    <property type="match status" value="1"/>
</dbReference>
<dbReference type="AlphaFoldDB" id="A0A437M4N2"/>
<dbReference type="SUPFAM" id="SSF53335">
    <property type="entry name" value="S-adenosyl-L-methionine-dependent methyltransferases"/>
    <property type="match status" value="1"/>
</dbReference>
<comment type="catalytic activity">
    <reaction evidence="6">
        <text>guanosine(527) in 16S rRNA + S-adenosyl-L-methionine = N(7)-methylguanosine(527) in 16S rRNA + S-adenosyl-L-homocysteine</text>
        <dbReference type="Rhea" id="RHEA:42732"/>
        <dbReference type="Rhea" id="RHEA-COMP:10209"/>
        <dbReference type="Rhea" id="RHEA-COMP:10210"/>
        <dbReference type="ChEBI" id="CHEBI:57856"/>
        <dbReference type="ChEBI" id="CHEBI:59789"/>
        <dbReference type="ChEBI" id="CHEBI:74269"/>
        <dbReference type="ChEBI" id="CHEBI:74480"/>
        <dbReference type="EC" id="2.1.1.170"/>
    </reaction>
</comment>
<feature type="binding site" evidence="6">
    <location>
        <position position="79"/>
    </location>
    <ligand>
        <name>S-adenosyl-L-methionine</name>
        <dbReference type="ChEBI" id="CHEBI:59789"/>
    </ligand>
</feature>
<evidence type="ECO:0000256" key="4">
    <source>
        <dbReference type="ARBA" id="ARBA00022679"/>
    </source>
</evidence>
<evidence type="ECO:0000256" key="2">
    <source>
        <dbReference type="ARBA" id="ARBA00022552"/>
    </source>
</evidence>
<feature type="binding site" evidence="6">
    <location>
        <begin position="125"/>
        <end position="126"/>
    </location>
    <ligand>
        <name>S-adenosyl-L-methionine</name>
        <dbReference type="ChEBI" id="CHEBI:59789"/>
    </ligand>
</feature>
<dbReference type="Proteomes" id="UP000282971">
    <property type="component" value="Unassembled WGS sequence"/>
</dbReference>
<dbReference type="OrthoDB" id="9808773at2"/>
<dbReference type="EMBL" id="SACN01000001">
    <property type="protein sequence ID" value="RVT92639.1"/>
    <property type="molecule type" value="Genomic_DNA"/>
</dbReference>
<keyword evidence="2 6" id="KW-0698">rRNA processing</keyword>
<evidence type="ECO:0000256" key="5">
    <source>
        <dbReference type="ARBA" id="ARBA00022691"/>
    </source>
</evidence>
<dbReference type="NCBIfam" id="TIGR00138">
    <property type="entry name" value="rsmG_gidB"/>
    <property type="match status" value="1"/>
</dbReference>
<feature type="binding site" evidence="6">
    <location>
        <position position="74"/>
    </location>
    <ligand>
        <name>S-adenosyl-L-methionine</name>
        <dbReference type="ChEBI" id="CHEBI:59789"/>
    </ligand>
</feature>
<gene>
    <name evidence="6 7" type="primary">rsmG</name>
    <name evidence="7" type="ORF">EOD43_01570</name>
</gene>
<evidence type="ECO:0000256" key="1">
    <source>
        <dbReference type="ARBA" id="ARBA00022490"/>
    </source>
</evidence>
<evidence type="ECO:0000313" key="7">
    <source>
        <dbReference type="EMBL" id="RVT92639.1"/>
    </source>
</evidence>
<dbReference type="PANTHER" id="PTHR31760:SF0">
    <property type="entry name" value="S-ADENOSYL-L-METHIONINE-DEPENDENT METHYLTRANSFERASES SUPERFAMILY PROTEIN"/>
    <property type="match status" value="1"/>
</dbReference>
<reference evidence="7 8" key="1">
    <citation type="submission" date="2019-01" db="EMBL/GenBank/DDBJ databases">
        <authorList>
            <person name="Chen W.-M."/>
        </authorList>
    </citation>
    <scope>NUCLEOTIDE SEQUENCE [LARGE SCALE GENOMIC DNA]</scope>
    <source>
        <strain evidence="7 8">CCP-7</strain>
    </source>
</reference>
<feature type="binding site" evidence="6">
    <location>
        <position position="139"/>
    </location>
    <ligand>
        <name>S-adenosyl-L-methionine</name>
        <dbReference type="ChEBI" id="CHEBI:59789"/>
    </ligand>
</feature>
<keyword evidence="3 6" id="KW-0489">Methyltransferase</keyword>
<dbReference type="CDD" id="cd02440">
    <property type="entry name" value="AdoMet_MTases"/>
    <property type="match status" value="1"/>
</dbReference>
<dbReference type="InterPro" id="IPR003682">
    <property type="entry name" value="rRNA_ssu_MeTfrase_G"/>
</dbReference>
<dbReference type="RefSeq" id="WP_127740442.1">
    <property type="nucleotide sequence ID" value="NZ_SACN01000001.1"/>
</dbReference>
<dbReference type="GO" id="GO:0005829">
    <property type="term" value="C:cytosol"/>
    <property type="evidence" value="ECO:0007669"/>
    <property type="project" value="TreeGrafter"/>
</dbReference>
<comment type="function">
    <text evidence="6">Specifically methylates the N7 position of guanine in position 527 of 16S rRNA.</text>
</comment>
<evidence type="ECO:0000313" key="8">
    <source>
        <dbReference type="Proteomes" id="UP000282971"/>
    </source>
</evidence>
<name>A0A437M4N2_9SPHN</name>
<keyword evidence="4 6" id="KW-0808">Transferase</keyword>
<dbReference type="Pfam" id="PF02527">
    <property type="entry name" value="GidB"/>
    <property type="match status" value="1"/>
</dbReference>
<sequence length="209" mass="23095">MTEQEALDWLDARGDVSRETLVALHTLRDLVATENENQNLIARSTLDQFFARHIVDSVQLLDHAGTPKNWIDLGSGPGFPGLVIAIMRPAIPVLLVESRRRRVDFLLHVAKRLNLANVSVAGARLETVPSEPFDAISARAFAPLDRLLPLAHRFSKPDTVWVLPKGRGAANELEAVQTSWQGKFRIVPSVTDPEAAIIVADHVQPKGRR</sequence>
<dbReference type="Gene3D" id="3.40.50.150">
    <property type="entry name" value="Vaccinia Virus protein VP39"/>
    <property type="match status" value="1"/>
</dbReference>
<dbReference type="HAMAP" id="MF_00074">
    <property type="entry name" value="16SrRNA_methyltr_G"/>
    <property type="match status" value="1"/>
</dbReference>
<comment type="caution">
    <text evidence="6">Lacks conserved residue(s) required for the propagation of feature annotation.</text>
</comment>
<organism evidence="7 8">
    <name type="scientific">Sphingomonas crocodyli</name>
    <dbReference type="NCBI Taxonomy" id="1979270"/>
    <lineage>
        <taxon>Bacteria</taxon>
        <taxon>Pseudomonadati</taxon>
        <taxon>Pseudomonadota</taxon>
        <taxon>Alphaproteobacteria</taxon>
        <taxon>Sphingomonadales</taxon>
        <taxon>Sphingomonadaceae</taxon>
        <taxon>Sphingomonas</taxon>
    </lineage>
</organism>
<evidence type="ECO:0000256" key="6">
    <source>
        <dbReference type="HAMAP-Rule" id="MF_00074"/>
    </source>
</evidence>
<keyword evidence="8" id="KW-1185">Reference proteome</keyword>
<proteinExistence type="inferred from homology"/>
<dbReference type="InterPro" id="IPR029063">
    <property type="entry name" value="SAM-dependent_MTases_sf"/>
</dbReference>
<comment type="caution">
    <text evidence="7">The sequence shown here is derived from an EMBL/GenBank/DDBJ whole genome shotgun (WGS) entry which is preliminary data.</text>
</comment>
<protein>
    <recommendedName>
        <fullName evidence="6">Ribosomal RNA small subunit methyltransferase G</fullName>
        <ecNumber evidence="6">2.1.1.170</ecNumber>
    </recommendedName>
    <alternativeName>
        <fullName evidence="6">16S rRNA 7-methylguanosine methyltransferase</fullName>
        <shortName evidence="6">16S rRNA m7G methyltransferase</shortName>
    </alternativeName>
</protein>
<dbReference type="EC" id="2.1.1.170" evidence="6"/>
<dbReference type="GO" id="GO:0070043">
    <property type="term" value="F:rRNA (guanine-N7-)-methyltransferase activity"/>
    <property type="evidence" value="ECO:0007669"/>
    <property type="project" value="UniProtKB-UniRule"/>
</dbReference>
<accession>A0A437M4N2</accession>
<keyword evidence="5 6" id="KW-0949">S-adenosyl-L-methionine</keyword>
<keyword evidence="1 6" id="KW-0963">Cytoplasm</keyword>
<evidence type="ECO:0000256" key="3">
    <source>
        <dbReference type="ARBA" id="ARBA00022603"/>
    </source>
</evidence>
<comment type="similarity">
    <text evidence="6">Belongs to the methyltransferase superfamily. RNA methyltransferase RsmG family.</text>
</comment>